<evidence type="ECO:0000256" key="1">
    <source>
        <dbReference type="ARBA" id="ARBA00022448"/>
    </source>
</evidence>
<evidence type="ECO:0000259" key="3">
    <source>
        <dbReference type="SMART" id="SM00809"/>
    </source>
</evidence>
<dbReference type="InterPro" id="IPR015151">
    <property type="entry name" value="B-adaptin_app_sub_C"/>
</dbReference>
<protein>
    <submittedName>
        <fullName evidence="5">Uncharacterized protein</fullName>
    </submittedName>
</protein>
<accession>A0A815Q9M7</accession>
<dbReference type="Gene3D" id="2.60.40.1150">
    <property type="match status" value="1"/>
</dbReference>
<dbReference type="InterPro" id="IPR012295">
    <property type="entry name" value="TBP_dom_sf"/>
</dbReference>
<comment type="caution">
    <text evidence="5">The sequence shown here is derived from an EMBL/GenBank/DDBJ whole genome shotgun (WGS) entry which is preliminary data.</text>
</comment>
<dbReference type="InterPro" id="IPR013037">
    <property type="entry name" value="Clathrin_b-adaptin_app_Ig-like"/>
</dbReference>
<sequence length="223" mass="25184">AQKGKGLEIIGTFARRNNQIVMEMDFSNKALQPMSDFALQLNRNSFGLTPAQPLQVTSPLFPNQNVSTQLVLNTTGQILKMDPLTNLQIAVKNSVDVFYFACVVPIHVYFIQDNEMDKMAFVQAWQEIPESNEIKHQLQNVHGLSIDDLQNKLRLNNIHTVTRTIIEQKEMLYQTIKLTNGIFVLIELKITPGNRTIAFSLKTRVPDVGSLVVNAYELILSSN</sequence>
<evidence type="ECO:0000313" key="6">
    <source>
        <dbReference type="Proteomes" id="UP000663845"/>
    </source>
</evidence>
<dbReference type="InterPro" id="IPR008152">
    <property type="entry name" value="Clathrin_a/b/g-adaptin_app_Ig"/>
</dbReference>
<dbReference type="Pfam" id="PF09066">
    <property type="entry name" value="B2-adapt-app_C"/>
    <property type="match status" value="1"/>
</dbReference>
<reference evidence="5" key="1">
    <citation type="submission" date="2021-02" db="EMBL/GenBank/DDBJ databases">
        <authorList>
            <person name="Nowell W R."/>
        </authorList>
    </citation>
    <scope>NUCLEOTIDE SEQUENCE</scope>
</reference>
<evidence type="ECO:0000256" key="2">
    <source>
        <dbReference type="ARBA" id="ARBA00022927"/>
    </source>
</evidence>
<keyword evidence="2" id="KW-0653">Protein transport</keyword>
<dbReference type="EMBL" id="CAJNOG010001642">
    <property type="protein sequence ID" value="CAF1460871.1"/>
    <property type="molecule type" value="Genomic_DNA"/>
</dbReference>
<feature type="non-terminal residue" evidence="5">
    <location>
        <position position="1"/>
    </location>
</feature>
<keyword evidence="1" id="KW-0813">Transport</keyword>
<dbReference type="InterPro" id="IPR009028">
    <property type="entry name" value="Coatomer/calthrin_app_sub_C"/>
</dbReference>
<organism evidence="5 6">
    <name type="scientific">Adineta steineri</name>
    <dbReference type="NCBI Taxonomy" id="433720"/>
    <lineage>
        <taxon>Eukaryota</taxon>
        <taxon>Metazoa</taxon>
        <taxon>Spiralia</taxon>
        <taxon>Gnathifera</taxon>
        <taxon>Rotifera</taxon>
        <taxon>Eurotatoria</taxon>
        <taxon>Bdelloidea</taxon>
        <taxon>Adinetida</taxon>
        <taxon>Adinetidae</taxon>
        <taxon>Adineta</taxon>
    </lineage>
</organism>
<name>A0A815Q9M7_9BILA</name>
<gene>
    <name evidence="5" type="ORF">JYZ213_LOCUS41243</name>
</gene>
<dbReference type="SMART" id="SM01020">
    <property type="entry name" value="B2-adapt-app_C"/>
    <property type="match status" value="1"/>
</dbReference>
<dbReference type="FunFam" id="2.60.40.1150:FF:000001">
    <property type="entry name" value="AP complex subunit beta"/>
    <property type="match status" value="1"/>
</dbReference>
<dbReference type="GO" id="GO:0006886">
    <property type="term" value="P:intracellular protein transport"/>
    <property type="evidence" value="ECO:0007669"/>
    <property type="project" value="InterPro"/>
</dbReference>
<dbReference type="GO" id="GO:0016192">
    <property type="term" value="P:vesicle-mediated transport"/>
    <property type="evidence" value="ECO:0007669"/>
    <property type="project" value="InterPro"/>
</dbReference>
<proteinExistence type="predicted"/>
<dbReference type="Proteomes" id="UP000663845">
    <property type="component" value="Unassembled WGS sequence"/>
</dbReference>
<evidence type="ECO:0000313" key="5">
    <source>
        <dbReference type="EMBL" id="CAF1460871.1"/>
    </source>
</evidence>
<dbReference type="SUPFAM" id="SSF55711">
    <property type="entry name" value="Subdomain of clathrin and coatomer appendage domain"/>
    <property type="match status" value="1"/>
</dbReference>
<dbReference type="Gene3D" id="3.30.310.10">
    <property type="entry name" value="TATA-Binding Protein"/>
    <property type="match status" value="1"/>
</dbReference>
<dbReference type="Pfam" id="PF02883">
    <property type="entry name" value="Alpha_adaptinC2"/>
    <property type="match status" value="1"/>
</dbReference>
<dbReference type="GO" id="GO:0030131">
    <property type="term" value="C:clathrin adaptor complex"/>
    <property type="evidence" value="ECO:0007669"/>
    <property type="project" value="InterPro"/>
</dbReference>
<feature type="domain" description="Clathrin adaptor alpha/beta/gamma-adaptin appendage Ig-like subdomain" evidence="3">
    <location>
        <begin position="1"/>
        <end position="101"/>
    </location>
</feature>
<dbReference type="SUPFAM" id="SSF49348">
    <property type="entry name" value="Clathrin adaptor appendage domain"/>
    <property type="match status" value="1"/>
</dbReference>
<evidence type="ECO:0000259" key="4">
    <source>
        <dbReference type="SMART" id="SM01020"/>
    </source>
</evidence>
<dbReference type="SMART" id="SM00809">
    <property type="entry name" value="Alpha_adaptinC2"/>
    <property type="match status" value="1"/>
</dbReference>
<dbReference type="AlphaFoldDB" id="A0A815Q9M7"/>
<feature type="domain" description="Beta-adaptin appendage C-terminal subdomain" evidence="4">
    <location>
        <begin position="110"/>
        <end position="221"/>
    </location>
</feature>
<dbReference type="InterPro" id="IPR013041">
    <property type="entry name" value="Clathrin_app_Ig-like_sf"/>
</dbReference>